<dbReference type="EMBL" id="LJUO01000056">
    <property type="protein sequence ID" value="KPK71734.1"/>
    <property type="molecule type" value="Genomic_DNA"/>
</dbReference>
<dbReference type="PANTHER" id="PTHR38471">
    <property type="entry name" value="FOUR HELIX BUNDLE PROTEIN"/>
    <property type="match status" value="1"/>
</dbReference>
<evidence type="ECO:0008006" key="3">
    <source>
        <dbReference type="Google" id="ProtNLM"/>
    </source>
</evidence>
<gene>
    <name evidence="1" type="ORF">AMJ87_06850</name>
</gene>
<dbReference type="InterPro" id="IPR036583">
    <property type="entry name" value="23S_rRNA_IVS_sf"/>
</dbReference>
<name>A0A0S8GFB2_UNCW3</name>
<dbReference type="InterPro" id="IPR012657">
    <property type="entry name" value="23S_rRNA-intervening_sequence"/>
</dbReference>
<evidence type="ECO:0000313" key="2">
    <source>
        <dbReference type="Proteomes" id="UP000051096"/>
    </source>
</evidence>
<dbReference type="Pfam" id="PF05635">
    <property type="entry name" value="23S_rRNA_IVP"/>
    <property type="match status" value="1"/>
</dbReference>
<evidence type="ECO:0000313" key="1">
    <source>
        <dbReference type="EMBL" id="KPK71734.1"/>
    </source>
</evidence>
<dbReference type="SUPFAM" id="SSF158446">
    <property type="entry name" value="IVS-encoded protein-like"/>
    <property type="match status" value="1"/>
</dbReference>
<organism evidence="1 2">
    <name type="scientific">candidate division WOR_3 bacterium SM23_60</name>
    <dbReference type="NCBI Taxonomy" id="1703780"/>
    <lineage>
        <taxon>Bacteria</taxon>
        <taxon>Bacteria division WOR-3</taxon>
    </lineage>
</organism>
<dbReference type="NCBIfam" id="TIGR02436">
    <property type="entry name" value="four helix bundle protein"/>
    <property type="match status" value="1"/>
</dbReference>
<dbReference type="AlphaFoldDB" id="A0A0S8GFB2"/>
<dbReference type="Gene3D" id="1.20.1440.60">
    <property type="entry name" value="23S rRNA-intervening sequence"/>
    <property type="match status" value="1"/>
</dbReference>
<dbReference type="PANTHER" id="PTHR38471:SF2">
    <property type="entry name" value="FOUR HELIX BUNDLE PROTEIN"/>
    <property type="match status" value="1"/>
</dbReference>
<protein>
    <recommendedName>
        <fullName evidence="3">Four helix bundle protein</fullName>
    </recommendedName>
</protein>
<sequence>MAFRFEHLEIWKLANEYADMIHRLVMKFPKPEMYGLASDLNRASISISSNIAEGSGSDSAVEFKRFLGIATKSLFESISQIFIARRRQYITDDEFERVYEHGVLLAKKIKSLQKRLVR</sequence>
<dbReference type="CDD" id="cd16377">
    <property type="entry name" value="23S_rRNA_IVP_like"/>
    <property type="match status" value="1"/>
</dbReference>
<proteinExistence type="predicted"/>
<accession>A0A0S8GFB2</accession>
<reference evidence="1 2" key="1">
    <citation type="journal article" date="2015" name="Microbiome">
        <title>Genomic resolution of linkages in carbon, nitrogen, and sulfur cycling among widespread estuary sediment bacteria.</title>
        <authorList>
            <person name="Baker B.J."/>
            <person name="Lazar C.S."/>
            <person name="Teske A.P."/>
            <person name="Dick G.J."/>
        </authorList>
    </citation>
    <scope>NUCLEOTIDE SEQUENCE [LARGE SCALE GENOMIC DNA]</scope>
    <source>
        <strain evidence="1">SM23_60</strain>
    </source>
</reference>
<dbReference type="Proteomes" id="UP000051096">
    <property type="component" value="Unassembled WGS sequence"/>
</dbReference>
<comment type="caution">
    <text evidence="1">The sequence shown here is derived from an EMBL/GenBank/DDBJ whole genome shotgun (WGS) entry which is preliminary data.</text>
</comment>